<dbReference type="EMBL" id="OU503046">
    <property type="protein sequence ID" value="CAI9770521.1"/>
    <property type="molecule type" value="Genomic_DNA"/>
</dbReference>
<evidence type="ECO:0000256" key="1">
    <source>
        <dbReference type="SAM" id="MobiDB-lite"/>
    </source>
</evidence>
<protein>
    <submittedName>
        <fullName evidence="2">Uncharacterized protein</fullName>
    </submittedName>
</protein>
<feature type="compositionally biased region" description="Basic and acidic residues" evidence="1">
    <location>
        <begin position="47"/>
        <end position="62"/>
    </location>
</feature>
<dbReference type="Gene3D" id="3.30.200.20">
    <property type="entry name" value="Phosphorylase Kinase, domain 1"/>
    <property type="match status" value="1"/>
</dbReference>
<dbReference type="Proteomes" id="UP000834106">
    <property type="component" value="Chromosome 11"/>
</dbReference>
<sequence length="111" mass="12288">MGCFRCSGESSIKKPEKLRKNNNDDNQYRRADHASPNRDALQVSPCKDAKEESKVLNKRAVEEEVDASKNPSSDGEANSVKARTFTYAELLSAMQNFKAEIFLGEGGFGKV</sequence>
<organism evidence="2 3">
    <name type="scientific">Fraxinus pennsylvanica</name>
    <dbReference type="NCBI Taxonomy" id="56036"/>
    <lineage>
        <taxon>Eukaryota</taxon>
        <taxon>Viridiplantae</taxon>
        <taxon>Streptophyta</taxon>
        <taxon>Embryophyta</taxon>
        <taxon>Tracheophyta</taxon>
        <taxon>Spermatophyta</taxon>
        <taxon>Magnoliopsida</taxon>
        <taxon>eudicotyledons</taxon>
        <taxon>Gunneridae</taxon>
        <taxon>Pentapetalae</taxon>
        <taxon>asterids</taxon>
        <taxon>lamiids</taxon>
        <taxon>Lamiales</taxon>
        <taxon>Oleaceae</taxon>
        <taxon>Oleeae</taxon>
        <taxon>Fraxinus</taxon>
    </lineage>
</organism>
<name>A0AAD1ZIK6_9LAMI</name>
<dbReference type="AlphaFoldDB" id="A0AAD1ZIK6"/>
<reference evidence="2" key="1">
    <citation type="submission" date="2023-05" db="EMBL/GenBank/DDBJ databases">
        <authorList>
            <person name="Huff M."/>
        </authorList>
    </citation>
    <scope>NUCLEOTIDE SEQUENCE</scope>
</reference>
<proteinExistence type="predicted"/>
<accession>A0AAD1ZIK6</accession>
<evidence type="ECO:0000313" key="2">
    <source>
        <dbReference type="EMBL" id="CAI9770521.1"/>
    </source>
</evidence>
<evidence type="ECO:0000313" key="3">
    <source>
        <dbReference type="Proteomes" id="UP000834106"/>
    </source>
</evidence>
<feature type="compositionally biased region" description="Basic and acidic residues" evidence="1">
    <location>
        <begin position="11"/>
        <end position="36"/>
    </location>
</feature>
<keyword evidence="3" id="KW-1185">Reference proteome</keyword>
<gene>
    <name evidence="2" type="ORF">FPE_LOCUS17951</name>
</gene>
<feature type="region of interest" description="Disordered" evidence="1">
    <location>
        <begin position="1"/>
        <end position="79"/>
    </location>
</feature>